<evidence type="ECO:0000313" key="1">
    <source>
        <dbReference type="EMBL" id="VBB08589.1"/>
    </source>
</evidence>
<evidence type="ECO:0008006" key="3">
    <source>
        <dbReference type="Google" id="ProtNLM"/>
    </source>
</evidence>
<evidence type="ECO:0000313" key="2">
    <source>
        <dbReference type="Proteomes" id="UP000277811"/>
    </source>
</evidence>
<dbReference type="RefSeq" id="WP_207858068.1">
    <property type="nucleotide sequence ID" value="NZ_UPPP01000094.1"/>
</dbReference>
<dbReference type="EMBL" id="UPPP01000094">
    <property type="protein sequence ID" value="VBB08589.1"/>
    <property type="molecule type" value="Genomic_DNA"/>
</dbReference>
<dbReference type="Proteomes" id="UP000277811">
    <property type="component" value="Unassembled WGS sequence"/>
</dbReference>
<dbReference type="Pfam" id="PF06067">
    <property type="entry name" value="DUF932"/>
    <property type="match status" value="1"/>
</dbReference>
<accession>A0A498RBG5</accession>
<dbReference type="AlphaFoldDB" id="A0A498RBG5"/>
<keyword evidence="2" id="KW-1185">Reference proteome</keyword>
<sequence>MSGLVTKFGRNSFGLRSDTPLTDEQLYRIAPSIFATDKHQSRSDRYTYIPTSEVLAGLRKERFQPFMVAQSKSRVEGKSEFTKHMLRLRPDGLIQNQEAYEIILINSHDGTSSYQMLGGVLRFVCQNGCVAGDIIEDIRVPHRGNITENVIDAAYKIVNDFGAVEESIDNMKTTRLALPEAKAFAEAALSLKYDSKDAAPILPEQLLTARRYEDRSKDDLWNTFNRLQENLLKGGLRGKTATGKRTTTREVTAIDTNIKLNRALWILSERMAGLKAGADDRQQVRWTLTDKVKKASDKQ</sequence>
<dbReference type="InterPro" id="IPR026325">
    <property type="entry name" value="DUF932"/>
</dbReference>
<protein>
    <recommendedName>
        <fullName evidence="3">DUF945 domain-containing protein</fullName>
    </recommendedName>
</protein>
<proteinExistence type="predicted"/>
<name>A0A498RBG5_9FIRM</name>
<reference evidence="1 2" key="1">
    <citation type="submission" date="2018-06" db="EMBL/GenBank/DDBJ databases">
        <authorList>
            <person name="Strepis N."/>
        </authorList>
    </citation>
    <scope>NUCLEOTIDE SEQUENCE [LARGE SCALE GENOMIC DNA]</scope>
    <source>
        <strain evidence="1">LUCI</strain>
    </source>
</reference>
<organism evidence="1 2">
    <name type="scientific">Lucifera butyrica</name>
    <dbReference type="NCBI Taxonomy" id="1351585"/>
    <lineage>
        <taxon>Bacteria</taxon>
        <taxon>Bacillati</taxon>
        <taxon>Bacillota</taxon>
        <taxon>Negativicutes</taxon>
        <taxon>Veillonellales</taxon>
        <taxon>Veillonellaceae</taxon>
        <taxon>Lucifera</taxon>
    </lineage>
</organism>
<gene>
    <name evidence="1" type="ORF">LUCI_3867</name>
</gene>